<evidence type="ECO:0000313" key="2">
    <source>
        <dbReference type="EMBL" id="CAE0263109.1"/>
    </source>
</evidence>
<feature type="region of interest" description="Disordered" evidence="1">
    <location>
        <begin position="1"/>
        <end position="47"/>
    </location>
</feature>
<name>A0A7S3GDU4_9EUKA</name>
<dbReference type="EMBL" id="HBIB01039054">
    <property type="protein sequence ID" value="CAE0263109.1"/>
    <property type="molecule type" value="Transcribed_RNA"/>
</dbReference>
<evidence type="ECO:0000256" key="1">
    <source>
        <dbReference type="SAM" id="MobiDB-lite"/>
    </source>
</evidence>
<dbReference type="Gene3D" id="1.25.10.10">
    <property type="entry name" value="Leucine-rich Repeat Variant"/>
    <property type="match status" value="1"/>
</dbReference>
<sequence length="237" mass="25884">MDLPKVVRQPRPAPAPAAAAAAPKKAGAGAAGAARKPVAAAPKKFSEKRIDTHKAADPFASQRKHKTNFGKAYSDGFIPCHIDHGGVKQSLRWNRSPADLDYDPLLVTCFEGLSETEHPYVFVSRAMIDEMLSADGCEEKTQSLVPLLVPPLRMALMSKSTDTFRAANKALHKLSEVVGERLNSFLPNILIQLNKRLMEKGLREEVSETLQCLEEMGGDPALKSIKAKIPTYASVRR</sequence>
<protein>
    <submittedName>
        <fullName evidence="2">Uncharacterized protein</fullName>
    </submittedName>
</protein>
<reference evidence="2" key="1">
    <citation type="submission" date="2021-01" db="EMBL/GenBank/DDBJ databases">
        <authorList>
            <person name="Corre E."/>
            <person name="Pelletier E."/>
            <person name="Niang G."/>
            <person name="Scheremetjew M."/>
            <person name="Finn R."/>
            <person name="Kale V."/>
            <person name="Holt S."/>
            <person name="Cochrane G."/>
            <person name="Meng A."/>
            <person name="Brown T."/>
            <person name="Cohen L."/>
        </authorList>
    </citation>
    <scope>NUCLEOTIDE SEQUENCE</scope>
    <source>
        <strain evidence="2">NIES-2562</strain>
    </source>
</reference>
<dbReference type="InterPro" id="IPR019399">
    <property type="entry name" value="Parkin_co-regulated_protein"/>
</dbReference>
<dbReference type="InterPro" id="IPR016024">
    <property type="entry name" value="ARM-type_fold"/>
</dbReference>
<dbReference type="AlphaFoldDB" id="A0A7S3GDU4"/>
<proteinExistence type="predicted"/>
<dbReference type="PANTHER" id="PTHR21207:SF1">
    <property type="entry name" value="PACRG-LIKE PROTEIN"/>
    <property type="match status" value="1"/>
</dbReference>
<feature type="compositionally biased region" description="Low complexity" evidence="1">
    <location>
        <begin position="1"/>
        <end position="43"/>
    </location>
</feature>
<dbReference type="PANTHER" id="PTHR21207">
    <property type="entry name" value="PARKIN COREGULATED GENE PROTEIN PARK2 COREGULATED"/>
    <property type="match status" value="1"/>
</dbReference>
<dbReference type="Pfam" id="PF10274">
    <property type="entry name" value="ParcG"/>
    <property type="match status" value="1"/>
</dbReference>
<organism evidence="2">
    <name type="scientific">Palpitomonas bilix</name>
    <dbReference type="NCBI Taxonomy" id="652834"/>
    <lineage>
        <taxon>Eukaryota</taxon>
        <taxon>Eukaryota incertae sedis</taxon>
    </lineage>
</organism>
<dbReference type="SUPFAM" id="SSF48371">
    <property type="entry name" value="ARM repeat"/>
    <property type="match status" value="1"/>
</dbReference>
<accession>A0A7S3GDU4</accession>
<dbReference type="InterPro" id="IPR011989">
    <property type="entry name" value="ARM-like"/>
</dbReference>
<gene>
    <name evidence="2" type="ORF">PBIL07802_LOCUS25406</name>
</gene>